<evidence type="ECO:0000313" key="2">
    <source>
        <dbReference type="EMBL" id="ANY77445.1"/>
    </source>
</evidence>
<dbReference type="InterPro" id="IPR036465">
    <property type="entry name" value="vWFA_dom_sf"/>
</dbReference>
<dbReference type="SUPFAM" id="SSF53300">
    <property type="entry name" value="vWA-like"/>
    <property type="match status" value="1"/>
</dbReference>
<proteinExistence type="predicted"/>
<dbReference type="AlphaFoldDB" id="A0A1B2EBW6"/>
<feature type="domain" description="VWFA" evidence="1">
    <location>
        <begin position="18"/>
        <end position="226"/>
    </location>
</feature>
<dbReference type="PROSITE" id="PS50234">
    <property type="entry name" value="VWFA"/>
    <property type="match status" value="1"/>
</dbReference>
<name>A0A1B2EBW6_9HYPH</name>
<dbReference type="EMBL" id="CP016616">
    <property type="protein sequence ID" value="ANY77445.1"/>
    <property type="molecule type" value="Genomic_DNA"/>
</dbReference>
<protein>
    <recommendedName>
        <fullName evidence="1">VWFA domain-containing protein</fullName>
    </recommendedName>
</protein>
<dbReference type="InterPro" id="IPR052969">
    <property type="entry name" value="Thr-specific_kinase-like"/>
</dbReference>
<sequence>MAAPSNVQERPKTKGVADIVFLVDVSGSMSPCIDALRRNIEAFIDSLSQGDANNAAPVRDWRGKVVGYRDIEAAQAEGLPWIVDNSFVRDAGALKVQLGTLQANGGGDEPESLLDALYMVASMEAVPKGSQTEDPSKWRYRSDAARVVIVFTDASFKETMSLPEAKGGSLQDVANLVMANRIILSLFAPNFEGYDRLSQIDKSEWEVVEYEGLNPQEALQKFTSDLVNFRNTLKQLAASVSRSAATVAL</sequence>
<accession>A0A1B2EBW6</accession>
<dbReference type="Gene3D" id="3.40.50.410">
    <property type="entry name" value="von Willebrand factor, type A domain"/>
    <property type="match status" value="1"/>
</dbReference>
<organism evidence="2">
    <name type="scientific">Microvirga ossetica</name>
    <dbReference type="NCBI Taxonomy" id="1882682"/>
    <lineage>
        <taxon>Bacteria</taxon>
        <taxon>Pseudomonadati</taxon>
        <taxon>Pseudomonadota</taxon>
        <taxon>Alphaproteobacteria</taxon>
        <taxon>Hyphomicrobiales</taxon>
        <taxon>Methylobacteriaceae</taxon>
        <taxon>Microvirga</taxon>
    </lineage>
</organism>
<dbReference type="PANTHER" id="PTHR47763">
    <property type="entry name" value="ALPHA-PROTEIN KINASE VWKA"/>
    <property type="match status" value="1"/>
</dbReference>
<dbReference type="KEGG" id="moc:BB934_03750"/>
<evidence type="ECO:0000259" key="1">
    <source>
        <dbReference type="PROSITE" id="PS50234"/>
    </source>
</evidence>
<dbReference type="InterPro" id="IPR002035">
    <property type="entry name" value="VWF_A"/>
</dbReference>
<gene>
    <name evidence="2" type="ORF">BB934_03750</name>
</gene>
<reference evidence="2" key="1">
    <citation type="submission" date="2016-07" db="EMBL/GenBank/DDBJ databases">
        <title>Microvirga ossetica sp. nov. a new species of rhizobia isolated from root nodules of the legume species Vicia alpestris Steven originated from North Ossetia region in the Caucasus.</title>
        <authorList>
            <person name="Safronova V.I."/>
            <person name="Kuznetsova I.G."/>
            <person name="Sazanova A.L."/>
            <person name="Belimov A."/>
            <person name="Andronov E."/>
            <person name="Osledkin Y.S."/>
            <person name="Onishchuk O.P."/>
            <person name="Kurchak O.N."/>
            <person name="Shaposhnikov A.I."/>
            <person name="Willems A."/>
            <person name="Tikhonovich I.A."/>
        </authorList>
    </citation>
    <scope>NUCLEOTIDE SEQUENCE [LARGE SCALE GENOMIC DNA]</scope>
    <source>
        <strain evidence="2">V5/3M</strain>
    </source>
</reference>